<gene>
    <name evidence="6" type="ORF">SAMN04515666_11075</name>
</gene>
<evidence type="ECO:0000313" key="7">
    <source>
        <dbReference type="Proteomes" id="UP000199664"/>
    </source>
</evidence>
<name>A0A1H7XLS7_9HYPH</name>
<evidence type="ECO:0000259" key="5">
    <source>
        <dbReference type="PROSITE" id="PS50977"/>
    </source>
</evidence>
<feature type="domain" description="HTH tetR-type" evidence="5">
    <location>
        <begin position="11"/>
        <end position="71"/>
    </location>
</feature>
<dbReference type="InterPro" id="IPR023772">
    <property type="entry name" value="DNA-bd_HTH_TetR-type_CS"/>
</dbReference>
<evidence type="ECO:0000256" key="1">
    <source>
        <dbReference type="ARBA" id="ARBA00023015"/>
    </source>
</evidence>
<dbReference type="Pfam" id="PF21993">
    <property type="entry name" value="TetR_C_13_2"/>
    <property type="match status" value="1"/>
</dbReference>
<accession>A0A1H7XLS7</accession>
<dbReference type="PROSITE" id="PS01081">
    <property type="entry name" value="HTH_TETR_1"/>
    <property type="match status" value="1"/>
</dbReference>
<evidence type="ECO:0000256" key="3">
    <source>
        <dbReference type="ARBA" id="ARBA00023163"/>
    </source>
</evidence>
<dbReference type="InterPro" id="IPR009057">
    <property type="entry name" value="Homeodomain-like_sf"/>
</dbReference>
<dbReference type="InterPro" id="IPR054156">
    <property type="entry name" value="YxaF_TetR_C"/>
</dbReference>
<dbReference type="PANTHER" id="PTHR47506:SF3">
    <property type="entry name" value="HTH-TYPE TRANSCRIPTIONAL REGULATOR LMRA"/>
    <property type="match status" value="1"/>
</dbReference>
<dbReference type="SUPFAM" id="SSF48498">
    <property type="entry name" value="Tetracyclin repressor-like, C-terminal domain"/>
    <property type="match status" value="1"/>
</dbReference>
<organism evidence="6 7">
    <name type="scientific">Bosea lupini</name>
    <dbReference type="NCBI Taxonomy" id="1036779"/>
    <lineage>
        <taxon>Bacteria</taxon>
        <taxon>Pseudomonadati</taxon>
        <taxon>Pseudomonadota</taxon>
        <taxon>Alphaproteobacteria</taxon>
        <taxon>Hyphomicrobiales</taxon>
        <taxon>Boseaceae</taxon>
        <taxon>Bosea</taxon>
    </lineage>
</organism>
<dbReference type="STRING" id="1036779.SAMN04515666_11075"/>
<reference evidence="7" key="1">
    <citation type="submission" date="2016-10" db="EMBL/GenBank/DDBJ databases">
        <authorList>
            <person name="Varghese N."/>
            <person name="Submissions S."/>
        </authorList>
    </citation>
    <scope>NUCLEOTIDE SEQUENCE [LARGE SCALE GENOMIC DNA]</scope>
    <source>
        <strain evidence="7">LMG 26383,CCUG 61248,R- 45681</strain>
    </source>
</reference>
<evidence type="ECO:0000256" key="2">
    <source>
        <dbReference type="ARBA" id="ARBA00023125"/>
    </source>
</evidence>
<dbReference type="InterPro" id="IPR001647">
    <property type="entry name" value="HTH_TetR"/>
</dbReference>
<evidence type="ECO:0000256" key="4">
    <source>
        <dbReference type="PROSITE-ProRule" id="PRU00335"/>
    </source>
</evidence>
<keyword evidence="2 4" id="KW-0238">DNA-binding</keyword>
<dbReference type="EMBL" id="FOAN01000010">
    <property type="protein sequence ID" value="SEM34603.1"/>
    <property type="molecule type" value="Genomic_DNA"/>
</dbReference>
<protein>
    <submittedName>
        <fullName evidence="6">DNA-binding transcriptional regulator, AcrR family</fullName>
    </submittedName>
</protein>
<keyword evidence="3" id="KW-0804">Transcription</keyword>
<keyword evidence="7" id="KW-1185">Reference proteome</keyword>
<dbReference type="Gene3D" id="1.10.357.10">
    <property type="entry name" value="Tetracycline Repressor, domain 2"/>
    <property type="match status" value="1"/>
</dbReference>
<keyword evidence="1" id="KW-0805">Transcription regulation</keyword>
<dbReference type="SUPFAM" id="SSF46689">
    <property type="entry name" value="Homeodomain-like"/>
    <property type="match status" value="1"/>
</dbReference>
<evidence type="ECO:0000313" key="6">
    <source>
        <dbReference type="EMBL" id="SEM34603.1"/>
    </source>
</evidence>
<dbReference type="GO" id="GO:0003677">
    <property type="term" value="F:DNA binding"/>
    <property type="evidence" value="ECO:0007669"/>
    <property type="project" value="UniProtKB-UniRule"/>
</dbReference>
<dbReference type="PROSITE" id="PS50977">
    <property type="entry name" value="HTH_TETR_2"/>
    <property type="match status" value="1"/>
</dbReference>
<feature type="DNA-binding region" description="H-T-H motif" evidence="4">
    <location>
        <begin position="34"/>
        <end position="53"/>
    </location>
</feature>
<sequence length="200" mass="21319">MGRRAQRNDPDGLRNAIIDQAFEAFTVHGFGSTSIGDLKAAMGVSGGAFSHHFPTKKALGLAVIRERVAASIEATWIDPLRRAPSAISGLDAVFLSVIDELDANGKVSGCPLGNLAVELSRQDDDLRLEMDAIYARWRAVIAERLPHRASEDPAGPGDADGLATLVVATFTGGITMAKASQTSEPLRRSWQRLRSLLAAS</sequence>
<dbReference type="Proteomes" id="UP000199664">
    <property type="component" value="Unassembled WGS sequence"/>
</dbReference>
<dbReference type="InterPro" id="IPR036271">
    <property type="entry name" value="Tet_transcr_reg_TetR-rel_C_sf"/>
</dbReference>
<proteinExistence type="predicted"/>
<dbReference type="AlphaFoldDB" id="A0A1H7XLS7"/>
<dbReference type="PANTHER" id="PTHR47506">
    <property type="entry name" value="TRANSCRIPTIONAL REGULATORY PROTEIN"/>
    <property type="match status" value="1"/>
</dbReference>
<dbReference type="Pfam" id="PF00440">
    <property type="entry name" value="TetR_N"/>
    <property type="match status" value="1"/>
</dbReference>